<dbReference type="Proteomes" id="UP001178888">
    <property type="component" value="Unassembled WGS sequence"/>
</dbReference>
<dbReference type="RefSeq" id="WP_235824772.1">
    <property type="nucleotide sequence ID" value="NZ_JAVGVR010000001.1"/>
</dbReference>
<proteinExistence type="predicted"/>
<dbReference type="AlphaFoldDB" id="A0AA90TRT0"/>
<dbReference type="EMBL" id="JAVGVR010000001">
    <property type="protein sequence ID" value="MDQ6600211.1"/>
    <property type="molecule type" value="Genomic_DNA"/>
</dbReference>
<dbReference type="Pfam" id="PF00563">
    <property type="entry name" value="EAL"/>
    <property type="match status" value="1"/>
</dbReference>
<name>A0AA90TRT0_9BACI</name>
<sequence>MVRCYIEKVKRVIQWGKLLLPLASIRYYPPQFNLRNPILEGVSAAFKARHDVAVIVFTIKNYYELSEAEGNFHSSPFIKKMKRVFQNCIEKEMEKNDVIALHDYYEDGITLMIKVDYERHSLSEIDELVNKIIQEVERDLLQQNPPVRPVFDGGYMFVEKHNFSIQSSIERAHRQAIAMAERKIDAELNEMIFTFKKIISKKEIHLWAQPIIDVATSEIHAWEMLTRGPKGVLEDPFPLFSVARQTGMLYDLEMIIFEKIFQQLKATKSRENIFVNCTPLTIGNIRFPRDIKQLLEKYRRISPKQITFEITEHDSIDGVENFTYNLKVLRLMGFRFAVDDTGAGYNSLNTISEIMPDIIKVDRSVIENIHKSPVKESMLKGLLLVAREAGSLVVAEGIENEEEASVLTRNKVDLAQGYYYARPTALVKGIAT</sequence>
<dbReference type="GO" id="GO:0071111">
    <property type="term" value="F:cyclic-guanylate-specific phosphodiesterase activity"/>
    <property type="evidence" value="ECO:0007669"/>
    <property type="project" value="InterPro"/>
</dbReference>
<dbReference type="PANTHER" id="PTHR33121">
    <property type="entry name" value="CYCLIC DI-GMP PHOSPHODIESTERASE PDEF"/>
    <property type="match status" value="1"/>
</dbReference>
<dbReference type="Gene3D" id="3.20.20.450">
    <property type="entry name" value="EAL domain"/>
    <property type="match status" value="1"/>
</dbReference>
<reference evidence="2" key="1">
    <citation type="submission" date="2023-08" db="EMBL/GenBank/DDBJ databases">
        <title>Nitrogen cycling bacteria in agricultural field soils.</title>
        <authorList>
            <person name="Jang J."/>
        </authorList>
    </citation>
    <scope>NUCLEOTIDE SEQUENCE</scope>
    <source>
        <strain evidence="2">PS3-36</strain>
    </source>
</reference>
<evidence type="ECO:0000313" key="3">
    <source>
        <dbReference type="Proteomes" id="UP001178888"/>
    </source>
</evidence>
<dbReference type="CDD" id="cd01948">
    <property type="entry name" value="EAL"/>
    <property type="match status" value="1"/>
</dbReference>
<protein>
    <submittedName>
        <fullName evidence="2">EAL domain-containing protein</fullName>
    </submittedName>
</protein>
<dbReference type="InterPro" id="IPR050706">
    <property type="entry name" value="Cyclic-di-GMP_PDE-like"/>
</dbReference>
<accession>A0AA90TRT0</accession>
<evidence type="ECO:0000259" key="1">
    <source>
        <dbReference type="PROSITE" id="PS50883"/>
    </source>
</evidence>
<dbReference type="InterPro" id="IPR035919">
    <property type="entry name" value="EAL_sf"/>
</dbReference>
<dbReference type="SMART" id="SM00052">
    <property type="entry name" value="EAL"/>
    <property type="match status" value="1"/>
</dbReference>
<dbReference type="PANTHER" id="PTHR33121:SF76">
    <property type="entry name" value="SIGNALING PROTEIN"/>
    <property type="match status" value="1"/>
</dbReference>
<dbReference type="InterPro" id="IPR001633">
    <property type="entry name" value="EAL_dom"/>
</dbReference>
<feature type="domain" description="EAL" evidence="1">
    <location>
        <begin position="188"/>
        <end position="432"/>
    </location>
</feature>
<gene>
    <name evidence="2" type="ORF">RCG21_28470</name>
</gene>
<evidence type="ECO:0000313" key="2">
    <source>
        <dbReference type="EMBL" id="MDQ6600211.1"/>
    </source>
</evidence>
<dbReference type="SUPFAM" id="SSF141868">
    <property type="entry name" value="EAL domain-like"/>
    <property type="match status" value="1"/>
</dbReference>
<organism evidence="2 3">
    <name type="scientific">Bacillus salipaludis</name>
    <dbReference type="NCBI Taxonomy" id="2547811"/>
    <lineage>
        <taxon>Bacteria</taxon>
        <taxon>Bacillati</taxon>
        <taxon>Bacillota</taxon>
        <taxon>Bacilli</taxon>
        <taxon>Bacillales</taxon>
        <taxon>Bacillaceae</taxon>
        <taxon>Bacillus</taxon>
    </lineage>
</organism>
<dbReference type="PROSITE" id="PS50883">
    <property type="entry name" value="EAL"/>
    <property type="match status" value="1"/>
</dbReference>
<comment type="caution">
    <text evidence="2">The sequence shown here is derived from an EMBL/GenBank/DDBJ whole genome shotgun (WGS) entry which is preliminary data.</text>
</comment>
<keyword evidence="3" id="KW-1185">Reference proteome</keyword>